<evidence type="ECO:0000256" key="2">
    <source>
        <dbReference type="ARBA" id="ARBA00022448"/>
    </source>
</evidence>
<feature type="transmembrane region" description="Helical" evidence="7">
    <location>
        <begin position="208"/>
        <end position="228"/>
    </location>
</feature>
<dbReference type="Proteomes" id="UP000638353">
    <property type="component" value="Unassembled WGS sequence"/>
</dbReference>
<keyword evidence="6 7" id="KW-0472">Membrane</keyword>
<evidence type="ECO:0000256" key="4">
    <source>
        <dbReference type="ARBA" id="ARBA00022692"/>
    </source>
</evidence>
<dbReference type="InterPro" id="IPR035906">
    <property type="entry name" value="MetI-like_sf"/>
</dbReference>
<dbReference type="Gene3D" id="1.10.3720.10">
    <property type="entry name" value="MetI-like"/>
    <property type="match status" value="1"/>
</dbReference>
<dbReference type="SUPFAM" id="SSF161098">
    <property type="entry name" value="MetI-like"/>
    <property type="match status" value="1"/>
</dbReference>
<dbReference type="Pfam" id="PF19300">
    <property type="entry name" value="BPD_transp_1_N"/>
    <property type="match status" value="1"/>
</dbReference>
<sequence>MTRGAPAATGPRTVLAYVIRRLFAVVMMLLVVTLTTFVIFFVLPKWAGQDPALLFVGKQTDAASIQGIREKLGLADPVLVQFWHFVQALFVGREYSSGTDVTQCAAPCFGYSFRTEQEVWPQLTDALPVTLSLAAGACLLWVVGGVAAGVVSALRRGTIWDRAAMSIALAGVSLPIYFTGLLSLAIFSFKLGWIEGEFASFSDDPAQWFQSLLLPWITLAFLYAAMYARLTRASMLEILGEDYIRTARAKGLTERVVISKHAMRSTWTPVLTLLGLDLGALLGGAILTESTYNLPGLGRLAVDAIAQKDLPVILGVTLIAAIFICVANLLVDMLYAVIDPRVRLG</sequence>
<dbReference type="Pfam" id="PF00528">
    <property type="entry name" value="BPD_transp_1"/>
    <property type="match status" value="1"/>
</dbReference>
<dbReference type="AlphaFoldDB" id="A0A918X385"/>
<comment type="similarity">
    <text evidence="7">Belongs to the binding-protein-dependent transport system permease family.</text>
</comment>
<comment type="caution">
    <text evidence="9">The sequence shown here is derived from an EMBL/GenBank/DDBJ whole genome shotgun (WGS) entry which is preliminary data.</text>
</comment>
<feature type="domain" description="ABC transmembrane type-1" evidence="8">
    <location>
        <begin position="127"/>
        <end position="335"/>
    </location>
</feature>
<feature type="transmembrane region" description="Helical" evidence="7">
    <location>
        <begin position="270"/>
        <end position="292"/>
    </location>
</feature>
<comment type="subcellular location">
    <subcellularLocation>
        <location evidence="1 7">Cell membrane</location>
        <topology evidence="1 7">Multi-pass membrane protein</topology>
    </subcellularLocation>
</comment>
<dbReference type="InterPro" id="IPR000515">
    <property type="entry name" value="MetI-like"/>
</dbReference>
<feature type="transmembrane region" description="Helical" evidence="7">
    <location>
        <begin position="312"/>
        <end position="338"/>
    </location>
</feature>
<feature type="transmembrane region" description="Helical" evidence="7">
    <location>
        <begin position="22"/>
        <end position="43"/>
    </location>
</feature>
<dbReference type="PANTHER" id="PTHR43163">
    <property type="entry name" value="DIPEPTIDE TRANSPORT SYSTEM PERMEASE PROTEIN DPPB-RELATED"/>
    <property type="match status" value="1"/>
</dbReference>
<dbReference type="InterPro" id="IPR045621">
    <property type="entry name" value="BPD_transp_1_N"/>
</dbReference>
<evidence type="ECO:0000313" key="10">
    <source>
        <dbReference type="Proteomes" id="UP000638353"/>
    </source>
</evidence>
<dbReference type="GO" id="GO:0055085">
    <property type="term" value="P:transmembrane transport"/>
    <property type="evidence" value="ECO:0007669"/>
    <property type="project" value="InterPro"/>
</dbReference>
<organism evidence="9 10">
    <name type="scientific">Streptomyces finlayi</name>
    <dbReference type="NCBI Taxonomy" id="67296"/>
    <lineage>
        <taxon>Bacteria</taxon>
        <taxon>Bacillati</taxon>
        <taxon>Actinomycetota</taxon>
        <taxon>Actinomycetes</taxon>
        <taxon>Kitasatosporales</taxon>
        <taxon>Streptomycetaceae</taxon>
        <taxon>Streptomyces</taxon>
    </lineage>
</organism>
<dbReference type="GO" id="GO:0005886">
    <property type="term" value="C:plasma membrane"/>
    <property type="evidence" value="ECO:0007669"/>
    <property type="project" value="UniProtKB-SubCell"/>
</dbReference>
<reference evidence="9" key="1">
    <citation type="journal article" date="2014" name="Int. J. Syst. Evol. Microbiol.">
        <title>Complete genome sequence of Corynebacterium casei LMG S-19264T (=DSM 44701T), isolated from a smear-ripened cheese.</title>
        <authorList>
            <consortium name="US DOE Joint Genome Institute (JGI-PGF)"/>
            <person name="Walter F."/>
            <person name="Albersmeier A."/>
            <person name="Kalinowski J."/>
            <person name="Ruckert C."/>
        </authorList>
    </citation>
    <scope>NUCLEOTIDE SEQUENCE</scope>
    <source>
        <strain evidence="9">JCM 4637</strain>
    </source>
</reference>
<feature type="transmembrane region" description="Helical" evidence="7">
    <location>
        <begin position="166"/>
        <end position="188"/>
    </location>
</feature>
<keyword evidence="5 7" id="KW-1133">Transmembrane helix</keyword>
<evidence type="ECO:0000259" key="8">
    <source>
        <dbReference type="PROSITE" id="PS50928"/>
    </source>
</evidence>
<dbReference type="PANTHER" id="PTHR43163:SF6">
    <property type="entry name" value="DIPEPTIDE TRANSPORT SYSTEM PERMEASE PROTEIN DPPB-RELATED"/>
    <property type="match status" value="1"/>
</dbReference>
<keyword evidence="2 7" id="KW-0813">Transport</keyword>
<feature type="transmembrane region" description="Helical" evidence="7">
    <location>
        <begin position="129"/>
        <end position="154"/>
    </location>
</feature>
<keyword evidence="4 7" id="KW-0812">Transmembrane</keyword>
<reference evidence="9" key="2">
    <citation type="submission" date="2020-09" db="EMBL/GenBank/DDBJ databases">
        <authorList>
            <person name="Sun Q."/>
            <person name="Ohkuma M."/>
        </authorList>
    </citation>
    <scope>NUCLEOTIDE SEQUENCE</scope>
    <source>
        <strain evidence="9">JCM 4637</strain>
    </source>
</reference>
<evidence type="ECO:0000256" key="1">
    <source>
        <dbReference type="ARBA" id="ARBA00004651"/>
    </source>
</evidence>
<dbReference type="EMBL" id="BMVC01000012">
    <property type="protein sequence ID" value="GHD06070.1"/>
    <property type="molecule type" value="Genomic_DNA"/>
</dbReference>
<accession>A0A918X385</accession>
<name>A0A918X385_9ACTN</name>
<protein>
    <submittedName>
        <fullName evidence="9">ABC transporter permease</fullName>
    </submittedName>
</protein>
<dbReference type="CDD" id="cd06261">
    <property type="entry name" value="TM_PBP2"/>
    <property type="match status" value="1"/>
</dbReference>
<dbReference type="PROSITE" id="PS50928">
    <property type="entry name" value="ABC_TM1"/>
    <property type="match status" value="1"/>
</dbReference>
<gene>
    <name evidence="9" type="ORF">GCM10010334_57470</name>
</gene>
<proteinExistence type="inferred from homology"/>
<evidence type="ECO:0000256" key="3">
    <source>
        <dbReference type="ARBA" id="ARBA00022475"/>
    </source>
</evidence>
<evidence type="ECO:0000313" key="9">
    <source>
        <dbReference type="EMBL" id="GHD06070.1"/>
    </source>
</evidence>
<evidence type="ECO:0000256" key="5">
    <source>
        <dbReference type="ARBA" id="ARBA00022989"/>
    </source>
</evidence>
<evidence type="ECO:0000256" key="6">
    <source>
        <dbReference type="ARBA" id="ARBA00023136"/>
    </source>
</evidence>
<evidence type="ECO:0000256" key="7">
    <source>
        <dbReference type="RuleBase" id="RU363032"/>
    </source>
</evidence>
<keyword evidence="3" id="KW-1003">Cell membrane</keyword>